<gene>
    <name evidence="2" type="ordered locus">Corgl_1444</name>
</gene>
<evidence type="ECO:0000313" key="3">
    <source>
        <dbReference type="Proteomes" id="UP000006851"/>
    </source>
</evidence>
<name>F2N8U4_CORGP</name>
<dbReference type="KEGG" id="cgo:Corgl_1444"/>
<feature type="transmembrane region" description="Helical" evidence="1">
    <location>
        <begin position="96"/>
        <end position="117"/>
    </location>
</feature>
<dbReference type="eggNOG" id="ENOG5032CY0">
    <property type="taxonomic scope" value="Bacteria"/>
</dbReference>
<feature type="transmembrane region" description="Helical" evidence="1">
    <location>
        <begin position="63"/>
        <end position="84"/>
    </location>
</feature>
<keyword evidence="1" id="KW-0472">Membrane</keyword>
<feature type="transmembrane region" description="Helical" evidence="1">
    <location>
        <begin position="129"/>
        <end position="149"/>
    </location>
</feature>
<keyword evidence="1" id="KW-0812">Transmembrane</keyword>
<dbReference type="AlphaFoldDB" id="F2N8U4"/>
<proteinExistence type="predicted"/>
<keyword evidence="3" id="KW-1185">Reference proteome</keyword>
<feature type="transmembrane region" description="Helical" evidence="1">
    <location>
        <begin position="38"/>
        <end position="57"/>
    </location>
</feature>
<sequence length="176" mass="19459">MTHRGGLAVGAGCKQDRDRSLRRRMIERNAKASRYMSVRYAAAVLFFANLWWSLALIPALTPVIVIPLANLVIFSVVTGEAVWIVTTDREFMRLSFGIVGASAMISVALLLVAIVLGPELVLAIPADRVVALIALAVAVILKAGVLRQIMLIKRHRDRRYAYCAYLLERADDSKVR</sequence>
<dbReference type="EMBL" id="CP002628">
    <property type="protein sequence ID" value="AEB07544.1"/>
    <property type="molecule type" value="Genomic_DNA"/>
</dbReference>
<evidence type="ECO:0000313" key="2">
    <source>
        <dbReference type="EMBL" id="AEB07544.1"/>
    </source>
</evidence>
<dbReference type="Proteomes" id="UP000006851">
    <property type="component" value="Chromosome"/>
</dbReference>
<dbReference type="STRING" id="700015.Corgl_1444"/>
<reference evidence="3" key="1">
    <citation type="journal article" date="2013" name="Stand. Genomic Sci.">
        <title>Complete genome sequence of Coriobacterium glomerans type strain (PW2(T)) from the midgut of Pyrrhocoris apterus L. (red soldier bug).</title>
        <authorList>
            <person name="Stackebrandt E."/>
            <person name="Zeytun A."/>
            <person name="Lapidus A."/>
            <person name="Nolan M."/>
            <person name="Lucas S."/>
            <person name="Hammon N."/>
            <person name="Deshpande S."/>
            <person name="Cheng J.F."/>
            <person name="Tapia R."/>
            <person name="Goodwin L.A."/>
            <person name="Pitluck S."/>
            <person name="Liolios K."/>
            <person name="Pagani I."/>
            <person name="Ivanova N."/>
            <person name="Mavromatis K."/>
            <person name="Mikhailova N."/>
            <person name="Huntemann M."/>
            <person name="Pati A."/>
            <person name="Chen A."/>
            <person name="Palaniappan K."/>
            <person name="Chang Y.J."/>
            <person name="Land M."/>
            <person name="Hauser L."/>
            <person name="Rohde M."/>
            <person name="Pukall R."/>
            <person name="Goker M."/>
            <person name="Detter J.C."/>
            <person name="Woyke T."/>
            <person name="Bristow J."/>
            <person name="Eisen J.A."/>
            <person name="Markowitz V."/>
            <person name="Hugenholtz P."/>
            <person name="Kyrpides N.C."/>
            <person name="Klenk H.P."/>
        </authorList>
    </citation>
    <scope>NUCLEOTIDE SEQUENCE</scope>
    <source>
        <strain evidence="3">ATCC 49209 / DSM 20642 / JCM 10262 / PW2</strain>
    </source>
</reference>
<protein>
    <submittedName>
        <fullName evidence="2">Uncharacterized protein</fullName>
    </submittedName>
</protein>
<accession>F2N8U4</accession>
<evidence type="ECO:0000256" key="1">
    <source>
        <dbReference type="SAM" id="Phobius"/>
    </source>
</evidence>
<keyword evidence="1" id="KW-1133">Transmembrane helix</keyword>
<organism evidence="2 3">
    <name type="scientific">Coriobacterium glomerans (strain ATCC 49209 / DSM 20642 / JCM 10262 / PW2)</name>
    <dbReference type="NCBI Taxonomy" id="700015"/>
    <lineage>
        <taxon>Bacteria</taxon>
        <taxon>Bacillati</taxon>
        <taxon>Actinomycetota</taxon>
        <taxon>Coriobacteriia</taxon>
        <taxon>Coriobacteriales</taxon>
        <taxon>Coriobacteriaceae</taxon>
        <taxon>Coriobacterium</taxon>
    </lineage>
</organism>
<dbReference type="HOGENOM" id="CLU_1522701_0_0_11"/>